<reference evidence="1" key="1">
    <citation type="submission" date="2022-04" db="EMBL/GenBank/DDBJ databases">
        <title>Jade perch genome.</title>
        <authorList>
            <person name="Chao B."/>
        </authorList>
    </citation>
    <scope>NUCLEOTIDE SEQUENCE</scope>
    <source>
        <strain evidence="1">CB-2022</strain>
    </source>
</reference>
<evidence type="ECO:0000313" key="2">
    <source>
        <dbReference type="Proteomes" id="UP000831701"/>
    </source>
</evidence>
<dbReference type="EMBL" id="CM041535">
    <property type="protein sequence ID" value="KAI3372082.1"/>
    <property type="molecule type" value="Genomic_DNA"/>
</dbReference>
<name>A0ACB8WXP8_9TELE</name>
<protein>
    <submittedName>
        <fullName evidence="1">Uncharacterized protein</fullName>
    </submittedName>
</protein>
<keyword evidence="2" id="KW-1185">Reference proteome</keyword>
<comment type="caution">
    <text evidence="1">The sequence shown here is derived from an EMBL/GenBank/DDBJ whole genome shotgun (WGS) entry which is preliminary data.</text>
</comment>
<evidence type="ECO:0000313" key="1">
    <source>
        <dbReference type="EMBL" id="KAI3372082.1"/>
    </source>
</evidence>
<organism evidence="1 2">
    <name type="scientific">Scortum barcoo</name>
    <name type="common">barcoo grunter</name>
    <dbReference type="NCBI Taxonomy" id="214431"/>
    <lineage>
        <taxon>Eukaryota</taxon>
        <taxon>Metazoa</taxon>
        <taxon>Chordata</taxon>
        <taxon>Craniata</taxon>
        <taxon>Vertebrata</taxon>
        <taxon>Euteleostomi</taxon>
        <taxon>Actinopterygii</taxon>
        <taxon>Neopterygii</taxon>
        <taxon>Teleostei</taxon>
        <taxon>Neoteleostei</taxon>
        <taxon>Acanthomorphata</taxon>
        <taxon>Eupercaria</taxon>
        <taxon>Centrarchiformes</taxon>
        <taxon>Terapontoidei</taxon>
        <taxon>Terapontidae</taxon>
        <taxon>Scortum</taxon>
    </lineage>
</organism>
<dbReference type="Proteomes" id="UP000831701">
    <property type="component" value="Chromosome 5"/>
</dbReference>
<proteinExistence type="predicted"/>
<gene>
    <name evidence="1" type="ORF">L3Q82_006937</name>
</gene>
<sequence length="660" mass="71605">MHFIGELTCVLLFMSLAHTQNILVFQPSYLAASGPEVTALLLGNTTDISLHLRTVSPSNTTGSIGPPSCITEETQWGLTREQVGKTAVRVWLRLDKNLRLCGENETEADCCPKPLCVLEALQVSACVDGTPQASLLIQAKIYALLVPTSVSSDNKTVIPNQVYQPLGSCPCDLTLRVCDVRCCCDKDCSTKDLKLFESHCLPGPFGGQVSPSPDYQCSVQSAENSPDWFPFLCVSSPPENNPYLGLFYQGATIAPQARPSFQSPPLSAPVPVDVYIQGSPIFTLNNQYFTIPQTVSGRCVNNAPVAFLKDFKVKCVTLLRSCPTGPPLQMLQTDLRTEVKNGQGGDVLVDVIDEVASDLSQFISNTDGVASSDERQVCENVTVALDYKFYWKGNGITSITVTQTVGTIILNSPVALTTAYSAVFLNGEITGEPNSGNPVSDGLCSSAERKPVLFGENSTSGCLLPVSLQNLTRCDLLREMVTSLQAALITATYVAKVGNPDPLTLTDWVNISFVTLNSSTAMEETTSSCSGVPSHQHIHVWSLITSVIDGIPQRDIRALRVSYSPTTWALDCGGGDISPCEDPTETQLFPITSSITFTDIPVNTGPPKTRFQINFTEYDCNRNDVCWPELAFPITRYYTGSIPQHTFHHNISNDRNICVP</sequence>
<accession>A0ACB8WXP8</accession>